<keyword evidence="1" id="KW-1133">Transmembrane helix</keyword>
<organism evidence="2 4">
    <name type="scientific">Streptococcus oralis</name>
    <dbReference type="NCBI Taxonomy" id="1303"/>
    <lineage>
        <taxon>Bacteria</taxon>
        <taxon>Bacillati</taxon>
        <taxon>Bacillota</taxon>
        <taxon>Bacilli</taxon>
        <taxon>Lactobacillales</taxon>
        <taxon>Streptococcaceae</taxon>
        <taxon>Streptococcus</taxon>
    </lineage>
</organism>
<evidence type="ECO:0000313" key="4">
    <source>
        <dbReference type="Proteomes" id="UP000028098"/>
    </source>
</evidence>
<protein>
    <submittedName>
        <fullName evidence="2 3">Thiol-disulfide isomerase</fullName>
    </submittedName>
</protein>
<evidence type="ECO:0000256" key="1">
    <source>
        <dbReference type="SAM" id="Phobius"/>
    </source>
</evidence>
<sequence length="175" mass="19869">MSRCRKIRILLASVIALATGLNLYFQYQNHQEHMQLKTSFEERDNIAVLQYLMDSGKYASDMRKAGYVVPPDGAIRLDGGIDSIGIKGDIDLDISNPGRNGVTAYFRIEIDGKITSVLYELDKNFDLVSSSYFQVNENNIKESVNTSPAEEERLLKIVRKELKAFLDKMYQTLYG</sequence>
<gene>
    <name evidence="3" type="ORF">MK395_01075</name>
    <name evidence="2" type="ORF">SK143_1147</name>
</gene>
<dbReference type="Proteomes" id="UP001207177">
    <property type="component" value="Unassembled WGS sequence"/>
</dbReference>
<dbReference type="RefSeq" id="WP_000085628.1">
    <property type="nucleotide sequence ID" value="NZ_JAKUVW010000002.1"/>
</dbReference>
<dbReference type="EMBL" id="JAKUVW010000002">
    <property type="protein sequence ID" value="MCY7059405.1"/>
    <property type="molecule type" value="Genomic_DNA"/>
</dbReference>
<dbReference type="Proteomes" id="UP000028098">
    <property type="component" value="Unassembled WGS sequence"/>
</dbReference>
<accession>A0A081R4A3</accession>
<feature type="transmembrane region" description="Helical" evidence="1">
    <location>
        <begin position="7"/>
        <end position="25"/>
    </location>
</feature>
<name>A0A081R4A3_STROR</name>
<dbReference type="EMBL" id="JPGB01000005">
    <property type="protein sequence ID" value="KEQ50026.1"/>
    <property type="molecule type" value="Genomic_DNA"/>
</dbReference>
<evidence type="ECO:0000313" key="3">
    <source>
        <dbReference type="EMBL" id="MCY7059405.1"/>
    </source>
</evidence>
<keyword evidence="1" id="KW-0472">Membrane</keyword>
<dbReference type="AlphaFoldDB" id="A0A081R4A3"/>
<dbReference type="GO" id="GO:0016853">
    <property type="term" value="F:isomerase activity"/>
    <property type="evidence" value="ECO:0007669"/>
    <property type="project" value="UniProtKB-KW"/>
</dbReference>
<keyword evidence="1" id="KW-0812">Transmembrane</keyword>
<evidence type="ECO:0000313" key="2">
    <source>
        <dbReference type="EMBL" id="KEQ50026.1"/>
    </source>
</evidence>
<proteinExistence type="predicted"/>
<reference evidence="2 4" key="1">
    <citation type="submission" date="2014-05" db="EMBL/GenBank/DDBJ databases">
        <authorList>
            <person name="Daugherty S.C."/>
            <person name="Tallon L.J."/>
            <person name="Sadzewicz L."/>
            <person name="Kilian M."/>
            <person name="Tettelin H."/>
        </authorList>
    </citation>
    <scope>NUCLEOTIDE SEQUENCE [LARGE SCALE GENOMIC DNA]</scope>
    <source>
        <strain evidence="2 4">SK143</strain>
    </source>
</reference>
<dbReference type="PATRIC" id="fig|1303.44.peg.1083"/>
<reference evidence="3" key="3">
    <citation type="submission" date="2022-02" db="EMBL/GenBank/DDBJ databases">
        <authorList>
            <person name="Christensen J.J.E."/>
            <person name="Jensen C.S."/>
            <person name="Nielsen X.C."/>
            <person name="Dargis R."/>
        </authorList>
    </citation>
    <scope>NUCLEOTIDE SEQUENCE</scope>
    <source>
        <strain evidence="3">K16259064</strain>
    </source>
</reference>
<comment type="caution">
    <text evidence="2">The sequence shown here is derived from an EMBL/GenBank/DDBJ whole genome shotgun (WGS) entry which is preliminary data.</text>
</comment>
<keyword evidence="2" id="KW-0413">Isomerase</keyword>
<reference evidence="3 5" key="2">
    <citation type="journal article" date="2022" name="Med Res Arch">
        <title>Genomic identification of streptococcal strains and relation to clinical characteristics. A substudy to The Partial Oral Treatment of Endocarditis (POET) Trial.</title>
        <authorList>
            <person name="Christensen J."/>
            <person name="Jensen C."/>
            <person name="Dargis R."/>
            <person name="Nielsen X."/>
            <person name="Pries- Heje M."/>
            <person name="Wiingaard C."/>
            <person name="Ihlemann N."/>
            <person name="Gill S."/>
            <person name="Bruun N."/>
            <person name="Elming H."/>
            <person name="Povlsen J."/>
            <person name="Madsen T."/>
            <person name="Jensen K."/>
            <person name="Fuursted K."/>
            <person name="Ostergaard L."/>
            <person name="Christiansen U."/>
            <person name="Rosenvinge F."/>
            <person name="Helweg-Larsen J."/>
            <person name="Fosbol E."/>
            <person name="Kober L."/>
            <person name="Torp-Pedersen C."/>
            <person name="Tonder N."/>
            <person name="Moser C."/>
            <person name="Iversen K."/>
            <person name="Bundgaard H."/>
        </authorList>
    </citation>
    <scope>NUCLEOTIDE SEQUENCE [LARGE SCALE GENOMIC DNA]</scope>
    <source>
        <strain evidence="3 5">K16259064</strain>
    </source>
</reference>
<evidence type="ECO:0000313" key="5">
    <source>
        <dbReference type="Proteomes" id="UP001207177"/>
    </source>
</evidence>